<keyword evidence="7" id="KW-0406">Ion transport</keyword>
<sequence>MLIGAFSASAQAQSNVTIYGLVDAGLVRESGGAAGSVTKVTSGIGGQSRLGFRGVEDLGNGLQAVFNLENGFKADDGTMDNTTGALFNRLATVGLKSKEMGSLTIGRQYTMLYNALSQVADPFGAGYAGSAKNLFPTAGANTRASNSIVYSTPSFSGFSVDALYALGEQAGSNKAGRQFGLGLNFSQDALNVRLVHNNRNLDVVGAAPKDTAKNTLLAANYDFKVVKAFFGWEVNKGAGSSAVPVANAYGFKVAPKASSDSDNLLLGVNVPAGPGNFIASYTRMNDKTVNNQDANQIGVGYLYPLSKRTSTYVAYARIKNKNGAGYTVGNNNEAGSGDSAFNLGIRHAF</sequence>
<keyword evidence="6" id="KW-0732">Signal</keyword>
<comment type="caution">
    <text evidence="12">The sequence shown here is derived from an EMBL/GenBank/DDBJ whole genome shotgun (WGS) entry which is preliminary data.</text>
</comment>
<evidence type="ECO:0000256" key="3">
    <source>
        <dbReference type="ARBA" id="ARBA00022448"/>
    </source>
</evidence>
<dbReference type="PANTHER" id="PTHR34501">
    <property type="entry name" value="PROTEIN YDDL-RELATED"/>
    <property type="match status" value="1"/>
</dbReference>
<keyword evidence="4" id="KW-1134">Transmembrane beta strand</keyword>
<dbReference type="Pfam" id="PF13609">
    <property type="entry name" value="Porin_4"/>
    <property type="match status" value="1"/>
</dbReference>
<evidence type="ECO:0000256" key="1">
    <source>
        <dbReference type="ARBA" id="ARBA00004571"/>
    </source>
</evidence>
<evidence type="ECO:0000259" key="11">
    <source>
        <dbReference type="Pfam" id="PF13609"/>
    </source>
</evidence>
<dbReference type="InterPro" id="IPR050298">
    <property type="entry name" value="Gram-neg_bact_OMP"/>
</dbReference>
<dbReference type="PRINTS" id="PR00182">
    <property type="entry name" value="ECOLNEIPORIN"/>
</dbReference>
<dbReference type="InterPro" id="IPR033900">
    <property type="entry name" value="Gram_neg_porin_domain"/>
</dbReference>
<keyword evidence="9" id="KW-0472">Membrane</keyword>
<dbReference type="GO" id="GO:0034220">
    <property type="term" value="P:monoatomic ion transmembrane transport"/>
    <property type="evidence" value="ECO:0007669"/>
    <property type="project" value="InterPro"/>
</dbReference>
<gene>
    <name evidence="12" type="ORF">GJ700_21285</name>
</gene>
<evidence type="ECO:0000256" key="6">
    <source>
        <dbReference type="ARBA" id="ARBA00022729"/>
    </source>
</evidence>
<comment type="subunit">
    <text evidence="2">Homotrimer.</text>
</comment>
<keyword evidence="3" id="KW-0813">Transport</keyword>
<dbReference type="GO" id="GO:0015288">
    <property type="term" value="F:porin activity"/>
    <property type="evidence" value="ECO:0007669"/>
    <property type="project" value="UniProtKB-KW"/>
</dbReference>
<keyword evidence="5" id="KW-0812">Transmembrane</keyword>
<dbReference type="Proteomes" id="UP000446768">
    <property type="component" value="Unassembled WGS sequence"/>
</dbReference>
<dbReference type="Gene3D" id="2.40.160.10">
    <property type="entry name" value="Porin"/>
    <property type="match status" value="1"/>
</dbReference>
<keyword evidence="10" id="KW-0998">Cell outer membrane</keyword>
<dbReference type="EMBL" id="WKJJ01000013">
    <property type="protein sequence ID" value="MRV74245.1"/>
    <property type="molecule type" value="Genomic_DNA"/>
</dbReference>
<evidence type="ECO:0000313" key="12">
    <source>
        <dbReference type="EMBL" id="MRV74245.1"/>
    </source>
</evidence>
<dbReference type="AlphaFoldDB" id="A0A7X2IQK5"/>
<evidence type="ECO:0000256" key="2">
    <source>
        <dbReference type="ARBA" id="ARBA00011233"/>
    </source>
</evidence>
<dbReference type="CDD" id="cd00342">
    <property type="entry name" value="gram_neg_porins"/>
    <property type="match status" value="1"/>
</dbReference>
<accession>A0A7X2IQK5</accession>
<protein>
    <submittedName>
        <fullName evidence="12">Porin</fullName>
    </submittedName>
</protein>
<dbReference type="GO" id="GO:0009279">
    <property type="term" value="C:cell outer membrane"/>
    <property type="evidence" value="ECO:0007669"/>
    <property type="project" value="UniProtKB-SubCell"/>
</dbReference>
<reference evidence="12 13" key="1">
    <citation type="submission" date="2019-11" db="EMBL/GenBank/DDBJ databases">
        <title>Novel species isolated from a subtropical stream in China.</title>
        <authorList>
            <person name="Lu H."/>
        </authorList>
    </citation>
    <scope>NUCLEOTIDE SEQUENCE [LARGE SCALE GENOMIC DNA]</scope>
    <source>
        <strain evidence="12 13">FT92W</strain>
    </source>
</reference>
<evidence type="ECO:0000256" key="10">
    <source>
        <dbReference type="ARBA" id="ARBA00023237"/>
    </source>
</evidence>
<evidence type="ECO:0000256" key="5">
    <source>
        <dbReference type="ARBA" id="ARBA00022692"/>
    </source>
</evidence>
<comment type="subcellular location">
    <subcellularLocation>
        <location evidence="1">Cell outer membrane</location>
        <topology evidence="1">Multi-pass membrane protein</topology>
    </subcellularLocation>
</comment>
<dbReference type="PRINTS" id="PR00184">
    <property type="entry name" value="NEISSPPORIN"/>
</dbReference>
<evidence type="ECO:0000313" key="13">
    <source>
        <dbReference type="Proteomes" id="UP000446768"/>
    </source>
</evidence>
<evidence type="ECO:0000256" key="7">
    <source>
        <dbReference type="ARBA" id="ARBA00023065"/>
    </source>
</evidence>
<name>A0A7X2IQK5_9BURK</name>
<evidence type="ECO:0000256" key="8">
    <source>
        <dbReference type="ARBA" id="ARBA00023114"/>
    </source>
</evidence>
<dbReference type="SUPFAM" id="SSF56935">
    <property type="entry name" value="Porins"/>
    <property type="match status" value="1"/>
</dbReference>
<dbReference type="InterPro" id="IPR023614">
    <property type="entry name" value="Porin_dom_sf"/>
</dbReference>
<dbReference type="InterPro" id="IPR001702">
    <property type="entry name" value="Porin_Gram-ve"/>
</dbReference>
<evidence type="ECO:0000256" key="9">
    <source>
        <dbReference type="ARBA" id="ARBA00023136"/>
    </source>
</evidence>
<dbReference type="PANTHER" id="PTHR34501:SF9">
    <property type="entry name" value="MAJOR OUTER MEMBRANE PROTEIN P.IA"/>
    <property type="match status" value="1"/>
</dbReference>
<dbReference type="InterPro" id="IPR002299">
    <property type="entry name" value="Porin_Neis"/>
</dbReference>
<organism evidence="12 13">
    <name type="scientific">Pseudoduganella rivuli</name>
    <dbReference type="NCBI Taxonomy" id="2666085"/>
    <lineage>
        <taxon>Bacteria</taxon>
        <taxon>Pseudomonadati</taxon>
        <taxon>Pseudomonadota</taxon>
        <taxon>Betaproteobacteria</taxon>
        <taxon>Burkholderiales</taxon>
        <taxon>Oxalobacteraceae</taxon>
        <taxon>Telluria group</taxon>
        <taxon>Pseudoduganella</taxon>
    </lineage>
</organism>
<dbReference type="GO" id="GO:0046930">
    <property type="term" value="C:pore complex"/>
    <property type="evidence" value="ECO:0007669"/>
    <property type="project" value="UniProtKB-KW"/>
</dbReference>
<keyword evidence="8" id="KW-0626">Porin</keyword>
<keyword evidence="13" id="KW-1185">Reference proteome</keyword>
<feature type="domain" description="Porin" evidence="11">
    <location>
        <begin position="3"/>
        <end position="322"/>
    </location>
</feature>
<proteinExistence type="predicted"/>
<evidence type="ECO:0000256" key="4">
    <source>
        <dbReference type="ARBA" id="ARBA00022452"/>
    </source>
</evidence>